<gene>
    <name evidence="2" type="ORF">QLQ15_06490</name>
</gene>
<feature type="domain" description="XAC0095-like" evidence="1">
    <location>
        <begin position="14"/>
        <end position="74"/>
    </location>
</feature>
<evidence type="ECO:0000313" key="3">
    <source>
        <dbReference type="Proteomes" id="UP001321580"/>
    </source>
</evidence>
<sequence length="79" mass="8736">MSRQRSSASSSSYYQMSAAAHASLIRTRDHLRLLARLSAARIVYDAEELQLTPDALAASFHRLADDLDGILGETRCSLR</sequence>
<organism evidence="2 3">
    <name type="scientific">Lysobacter stagni</name>
    <dbReference type="NCBI Taxonomy" id="3045172"/>
    <lineage>
        <taxon>Bacteria</taxon>
        <taxon>Pseudomonadati</taxon>
        <taxon>Pseudomonadota</taxon>
        <taxon>Gammaproteobacteria</taxon>
        <taxon>Lysobacterales</taxon>
        <taxon>Lysobacteraceae</taxon>
        <taxon>Lysobacter</taxon>
    </lineage>
</organism>
<dbReference type="EMBL" id="JASGBI010000001">
    <property type="protein sequence ID" value="MDI9238561.1"/>
    <property type="molecule type" value="Genomic_DNA"/>
</dbReference>
<reference evidence="2 3" key="1">
    <citation type="submission" date="2023-05" db="EMBL/GenBank/DDBJ databases">
        <title>Lysobacter sp. strain LF1 Genome sequencing and assembly.</title>
        <authorList>
            <person name="Jung Y."/>
        </authorList>
    </citation>
    <scope>NUCLEOTIDE SEQUENCE [LARGE SCALE GENOMIC DNA]</scope>
    <source>
        <strain evidence="2 3">LF1</strain>
    </source>
</reference>
<name>A0ABT6XES3_9GAMM</name>
<dbReference type="Pfam" id="PF26642">
    <property type="entry name" value="XAC0095_dom"/>
    <property type="match status" value="1"/>
</dbReference>
<dbReference type="InterPro" id="IPR058099">
    <property type="entry name" value="T3SS_XAC0095_dom"/>
</dbReference>
<dbReference type="RefSeq" id="WP_283212017.1">
    <property type="nucleotide sequence ID" value="NZ_JASGBI010000001.1"/>
</dbReference>
<proteinExistence type="predicted"/>
<protein>
    <recommendedName>
        <fullName evidence="1">XAC0095-like domain-containing protein</fullName>
    </recommendedName>
</protein>
<keyword evidence="3" id="KW-1185">Reference proteome</keyword>
<evidence type="ECO:0000313" key="2">
    <source>
        <dbReference type="EMBL" id="MDI9238561.1"/>
    </source>
</evidence>
<comment type="caution">
    <text evidence="2">The sequence shown here is derived from an EMBL/GenBank/DDBJ whole genome shotgun (WGS) entry which is preliminary data.</text>
</comment>
<dbReference type="NCBIfam" id="NF047335">
    <property type="entry name" value="T3SS_XAC0095"/>
    <property type="match status" value="1"/>
</dbReference>
<dbReference type="Proteomes" id="UP001321580">
    <property type="component" value="Unassembled WGS sequence"/>
</dbReference>
<evidence type="ECO:0000259" key="1">
    <source>
        <dbReference type="Pfam" id="PF26642"/>
    </source>
</evidence>
<accession>A0ABT6XES3</accession>